<dbReference type="Proteomes" id="UP001556367">
    <property type="component" value="Unassembled WGS sequence"/>
</dbReference>
<proteinExistence type="predicted"/>
<accession>A0ABR3IVY3</accession>
<sequence>MSLLRILKRTYASYSRIAPDFNLIPDFLSPTEQRTLLSAALQKLDAQESIQFRRRRKALKLQQRKFEGSSDDTNCVQDMFYPDECYEFQEGHFDGVIANYRETHVTSWPDNIDTLPPILERLKTLYPSQDIQTHVLHLASSGVIHPHVDNLSASGSWILGVSLGSERILRLERQVHGCDQEVYDILLPSGSIYIQKSATLTTATFYD</sequence>
<keyword evidence="3" id="KW-1185">Reference proteome</keyword>
<evidence type="ECO:0000313" key="3">
    <source>
        <dbReference type="Proteomes" id="UP001556367"/>
    </source>
</evidence>
<protein>
    <recommendedName>
        <fullName evidence="1">Alpha-ketoglutarate-dependent dioxygenase AlkB-like domain-containing protein</fullName>
    </recommendedName>
</protein>
<dbReference type="Pfam" id="PF13532">
    <property type="entry name" value="2OG-FeII_Oxy_2"/>
    <property type="match status" value="1"/>
</dbReference>
<dbReference type="EMBL" id="JASNQZ010000015">
    <property type="protein sequence ID" value="KAL0947417.1"/>
    <property type="molecule type" value="Genomic_DNA"/>
</dbReference>
<dbReference type="Gene3D" id="2.60.120.590">
    <property type="entry name" value="Alpha-ketoglutarate-dependent dioxygenase AlkB-like"/>
    <property type="match status" value="1"/>
</dbReference>
<comment type="caution">
    <text evidence="2">The sequence shown here is derived from an EMBL/GenBank/DDBJ whole genome shotgun (WGS) entry which is preliminary data.</text>
</comment>
<name>A0ABR3IVY3_9AGAR</name>
<dbReference type="InterPro" id="IPR037151">
    <property type="entry name" value="AlkB-like_sf"/>
</dbReference>
<dbReference type="InterPro" id="IPR027450">
    <property type="entry name" value="AlkB-like"/>
</dbReference>
<organism evidence="2 3">
    <name type="scientific">Hohenbuehelia grisea</name>
    <dbReference type="NCBI Taxonomy" id="104357"/>
    <lineage>
        <taxon>Eukaryota</taxon>
        <taxon>Fungi</taxon>
        <taxon>Dikarya</taxon>
        <taxon>Basidiomycota</taxon>
        <taxon>Agaricomycotina</taxon>
        <taxon>Agaricomycetes</taxon>
        <taxon>Agaricomycetidae</taxon>
        <taxon>Agaricales</taxon>
        <taxon>Pleurotineae</taxon>
        <taxon>Pleurotaceae</taxon>
        <taxon>Hohenbuehelia</taxon>
    </lineage>
</organism>
<dbReference type="SUPFAM" id="SSF51197">
    <property type="entry name" value="Clavaminate synthase-like"/>
    <property type="match status" value="1"/>
</dbReference>
<feature type="domain" description="Alpha-ketoglutarate-dependent dioxygenase AlkB-like" evidence="1">
    <location>
        <begin position="22"/>
        <end position="194"/>
    </location>
</feature>
<dbReference type="InterPro" id="IPR032870">
    <property type="entry name" value="ALKBH7-like"/>
</dbReference>
<reference evidence="3" key="1">
    <citation type="submission" date="2024-06" db="EMBL/GenBank/DDBJ databases">
        <title>Multi-omics analyses provide insights into the biosynthesis of the anticancer antibiotic pleurotin in Hohenbuehelia grisea.</title>
        <authorList>
            <person name="Weaver J.A."/>
            <person name="Alberti F."/>
        </authorList>
    </citation>
    <scope>NUCLEOTIDE SEQUENCE [LARGE SCALE GENOMIC DNA]</scope>
    <source>
        <strain evidence="3">T-177</strain>
    </source>
</reference>
<evidence type="ECO:0000313" key="2">
    <source>
        <dbReference type="EMBL" id="KAL0947417.1"/>
    </source>
</evidence>
<gene>
    <name evidence="2" type="ORF">HGRIS_013529</name>
</gene>
<dbReference type="PANTHER" id="PTHR21052">
    <property type="entry name" value="SPERMATOGENESIS ASSOCIATED 11-RELATED"/>
    <property type="match status" value="1"/>
</dbReference>
<evidence type="ECO:0000259" key="1">
    <source>
        <dbReference type="Pfam" id="PF13532"/>
    </source>
</evidence>
<dbReference type="PANTHER" id="PTHR21052:SF0">
    <property type="entry name" value="ALPHA-KETOGLUTARATE-DEPENDENT DIOXYGENASE ALKB HOMOLOG 7, MITOCHONDRIAL"/>
    <property type="match status" value="1"/>
</dbReference>